<comment type="catalytic activity">
    <reaction evidence="1">
        <text>Catalyzes the rearrangement of -S-S- bonds in proteins.</text>
        <dbReference type="EC" id="5.3.4.1"/>
    </reaction>
</comment>
<evidence type="ECO:0000256" key="2">
    <source>
        <dbReference type="ARBA" id="ARBA00004319"/>
    </source>
</evidence>
<dbReference type="InterPro" id="IPR013766">
    <property type="entry name" value="Thioredoxin_domain"/>
</dbReference>
<feature type="compositionally biased region" description="Low complexity" evidence="7">
    <location>
        <begin position="260"/>
        <end position="278"/>
    </location>
</feature>
<organism evidence="10 11">
    <name type="scientific">Elsinoe ampelina</name>
    <dbReference type="NCBI Taxonomy" id="302913"/>
    <lineage>
        <taxon>Eukaryota</taxon>
        <taxon>Fungi</taxon>
        <taxon>Dikarya</taxon>
        <taxon>Ascomycota</taxon>
        <taxon>Pezizomycotina</taxon>
        <taxon>Dothideomycetes</taxon>
        <taxon>Dothideomycetidae</taxon>
        <taxon>Myriangiales</taxon>
        <taxon>Elsinoaceae</taxon>
        <taxon>Elsinoe</taxon>
    </lineage>
</organism>
<evidence type="ECO:0000259" key="9">
    <source>
        <dbReference type="PROSITE" id="PS51352"/>
    </source>
</evidence>
<gene>
    <name evidence="10" type="ORF">BDZ85DRAFT_320220</name>
</gene>
<dbReference type="SUPFAM" id="SSF52833">
    <property type="entry name" value="Thioredoxin-like"/>
    <property type="match status" value="2"/>
</dbReference>
<dbReference type="GO" id="GO:0005788">
    <property type="term" value="C:endoplasmic reticulum lumen"/>
    <property type="evidence" value="ECO:0007669"/>
    <property type="project" value="UniProtKB-SubCell"/>
</dbReference>
<evidence type="ECO:0000256" key="1">
    <source>
        <dbReference type="ARBA" id="ARBA00001182"/>
    </source>
</evidence>
<dbReference type="GO" id="GO:0015035">
    <property type="term" value="F:protein-disulfide reductase activity"/>
    <property type="evidence" value="ECO:0007669"/>
    <property type="project" value="TreeGrafter"/>
</dbReference>
<feature type="region of interest" description="Disordered" evidence="7">
    <location>
        <begin position="242"/>
        <end position="313"/>
    </location>
</feature>
<evidence type="ECO:0000256" key="8">
    <source>
        <dbReference type="SAM" id="SignalP"/>
    </source>
</evidence>
<keyword evidence="5" id="KW-0413">Isomerase</keyword>
<sequence length="475" mass="50824">MVRTASSLVAAATVLLPLAAADGLYTKNSPVIQVDGKRYYSEIAQSNHTSIVEFYAPWCGHCKNLKPAYEKAAKSLAGLAKVAAVNCDEELNKGFCGSMDVKGFPTLKIVRPGKKAGRPVVEDYQGPRNAKGIVEAVKDKITNHVTRLTGKNLDKWLETDKDKPRAILFTEKGTTSALLKALAIDYLGGLPVAQVRDKETEIADKYGVDSFPTFLLLPAGDGEPIKYDGKLEKIAMSKFLSTVATPNPDPAPKKVKPKSTKSASAKSDSSKLSKASASHKSEDSASSRATQTSETIINDPTESPGPIPSPDAQKPIQIEIPVLPTLATDDDVKQAALTSKAGTSVLFFAPEGDVAAEEAAHALAGLTDIHGKLSARGKIFPFYHVPTAKDVRTALGLGDGLGLVAVNGKKAWVKRFEGREWDRVTLETWIDGLRMGEGRKEKLAEGVISEAKPVVEESSEKAEGKKDDVPEHGEL</sequence>
<dbReference type="EC" id="5.3.4.1" evidence="3"/>
<dbReference type="InterPro" id="IPR057305">
    <property type="entry name" value="Thioredox_PDIA6_C"/>
</dbReference>
<feature type="compositionally biased region" description="Polar residues" evidence="7">
    <location>
        <begin position="290"/>
        <end position="301"/>
    </location>
</feature>
<keyword evidence="6" id="KW-0676">Redox-active center</keyword>
<protein>
    <recommendedName>
        <fullName evidence="3">protein disulfide-isomerase</fullName>
        <ecNumber evidence="3">5.3.4.1</ecNumber>
    </recommendedName>
</protein>
<comment type="subcellular location">
    <subcellularLocation>
        <location evidence="2">Endoplasmic reticulum lumen</location>
    </subcellularLocation>
</comment>
<keyword evidence="4" id="KW-1015">Disulfide bond</keyword>
<dbReference type="PROSITE" id="PS51352">
    <property type="entry name" value="THIOREDOXIN_2"/>
    <property type="match status" value="1"/>
</dbReference>
<dbReference type="Pfam" id="PF00085">
    <property type="entry name" value="Thioredoxin"/>
    <property type="match status" value="1"/>
</dbReference>
<dbReference type="PANTHER" id="PTHR45815">
    <property type="entry name" value="PROTEIN DISULFIDE-ISOMERASE A6"/>
    <property type="match status" value="1"/>
</dbReference>
<dbReference type="OrthoDB" id="10264505at2759"/>
<feature type="signal peptide" evidence="8">
    <location>
        <begin position="1"/>
        <end position="21"/>
    </location>
</feature>
<dbReference type="InterPro" id="IPR036249">
    <property type="entry name" value="Thioredoxin-like_sf"/>
</dbReference>
<reference evidence="11" key="1">
    <citation type="journal article" date="2020" name="Stud. Mycol.">
        <title>101 Dothideomycetes genomes: A test case for predicting lifestyles and emergence of pathogens.</title>
        <authorList>
            <person name="Haridas S."/>
            <person name="Albert R."/>
            <person name="Binder M."/>
            <person name="Bloem J."/>
            <person name="LaButti K."/>
            <person name="Salamov A."/>
            <person name="Andreopoulos B."/>
            <person name="Baker S."/>
            <person name="Barry K."/>
            <person name="Bills G."/>
            <person name="Bluhm B."/>
            <person name="Cannon C."/>
            <person name="Castanera R."/>
            <person name="Culley D."/>
            <person name="Daum C."/>
            <person name="Ezra D."/>
            <person name="Gonzalez J."/>
            <person name="Henrissat B."/>
            <person name="Kuo A."/>
            <person name="Liang C."/>
            <person name="Lipzen A."/>
            <person name="Lutzoni F."/>
            <person name="Magnuson J."/>
            <person name="Mondo S."/>
            <person name="Nolan M."/>
            <person name="Ohm R."/>
            <person name="Pangilinan J."/>
            <person name="Park H.-J."/>
            <person name="Ramirez L."/>
            <person name="Alfaro M."/>
            <person name="Sun H."/>
            <person name="Tritt A."/>
            <person name="Yoshinaga Y."/>
            <person name="Zwiers L.-H."/>
            <person name="Turgeon B."/>
            <person name="Goodwin S."/>
            <person name="Spatafora J."/>
            <person name="Crous P."/>
            <person name="Grigoriev I."/>
        </authorList>
    </citation>
    <scope>NUCLEOTIDE SEQUENCE [LARGE SCALE GENOMIC DNA]</scope>
    <source>
        <strain evidence="11">CECT 20119</strain>
    </source>
</reference>
<dbReference type="Pfam" id="PF24541">
    <property type="entry name" value="Thioredox_PDIA6_C"/>
    <property type="match status" value="1"/>
</dbReference>
<dbReference type="InterPro" id="IPR017937">
    <property type="entry name" value="Thioredoxin_CS"/>
</dbReference>
<dbReference type="Gene3D" id="3.40.30.10">
    <property type="entry name" value="Glutaredoxin"/>
    <property type="match status" value="2"/>
</dbReference>
<proteinExistence type="predicted"/>
<keyword evidence="11" id="KW-1185">Reference proteome</keyword>
<evidence type="ECO:0000256" key="5">
    <source>
        <dbReference type="ARBA" id="ARBA00023235"/>
    </source>
</evidence>
<feature type="chain" id="PRO_5025329386" description="protein disulfide-isomerase" evidence="8">
    <location>
        <begin position="22"/>
        <end position="475"/>
    </location>
</feature>
<evidence type="ECO:0000256" key="4">
    <source>
        <dbReference type="ARBA" id="ARBA00023157"/>
    </source>
</evidence>
<dbReference type="Proteomes" id="UP000799538">
    <property type="component" value="Unassembled WGS sequence"/>
</dbReference>
<evidence type="ECO:0000256" key="6">
    <source>
        <dbReference type="ARBA" id="ARBA00023284"/>
    </source>
</evidence>
<dbReference type="EMBL" id="ML992509">
    <property type="protein sequence ID" value="KAF2221924.1"/>
    <property type="molecule type" value="Genomic_DNA"/>
</dbReference>
<evidence type="ECO:0000256" key="7">
    <source>
        <dbReference type="SAM" id="MobiDB-lite"/>
    </source>
</evidence>
<dbReference type="PRINTS" id="PR00421">
    <property type="entry name" value="THIOREDOXIN"/>
</dbReference>
<dbReference type="GO" id="GO:0003756">
    <property type="term" value="F:protein disulfide isomerase activity"/>
    <property type="evidence" value="ECO:0007669"/>
    <property type="project" value="UniProtKB-EC"/>
</dbReference>
<dbReference type="PROSITE" id="PS00194">
    <property type="entry name" value="THIOREDOXIN_1"/>
    <property type="match status" value="1"/>
</dbReference>
<feature type="domain" description="Thioredoxin" evidence="9">
    <location>
        <begin position="7"/>
        <end position="142"/>
    </location>
</feature>
<evidence type="ECO:0000256" key="3">
    <source>
        <dbReference type="ARBA" id="ARBA00012723"/>
    </source>
</evidence>
<name>A0A6A6G8C3_9PEZI</name>
<evidence type="ECO:0000313" key="11">
    <source>
        <dbReference type="Proteomes" id="UP000799538"/>
    </source>
</evidence>
<dbReference type="PANTHER" id="PTHR45815:SF3">
    <property type="entry name" value="PROTEIN DISULFIDE-ISOMERASE A6"/>
    <property type="match status" value="1"/>
</dbReference>
<feature type="region of interest" description="Disordered" evidence="7">
    <location>
        <begin position="446"/>
        <end position="475"/>
    </location>
</feature>
<keyword evidence="8" id="KW-0732">Signal</keyword>
<accession>A0A6A6G8C3</accession>
<dbReference type="CDD" id="cd03002">
    <property type="entry name" value="PDI_a_MPD1_like"/>
    <property type="match status" value="1"/>
</dbReference>
<feature type="compositionally biased region" description="Basic and acidic residues" evidence="7">
    <location>
        <begin position="453"/>
        <end position="475"/>
    </location>
</feature>
<dbReference type="AlphaFoldDB" id="A0A6A6G8C3"/>
<dbReference type="GO" id="GO:0034976">
    <property type="term" value="P:response to endoplasmic reticulum stress"/>
    <property type="evidence" value="ECO:0007669"/>
    <property type="project" value="TreeGrafter"/>
</dbReference>
<evidence type="ECO:0000313" key="10">
    <source>
        <dbReference type="EMBL" id="KAF2221924.1"/>
    </source>
</evidence>